<dbReference type="EMBL" id="OV121139">
    <property type="protein sequence ID" value="CAH0562354.1"/>
    <property type="molecule type" value="Genomic_DNA"/>
</dbReference>
<evidence type="ECO:0000256" key="3">
    <source>
        <dbReference type="ARBA" id="ARBA00023134"/>
    </source>
</evidence>
<dbReference type="SUPFAM" id="SSF52540">
    <property type="entry name" value="P-loop containing nucleoside triphosphate hydrolases"/>
    <property type="match status" value="1"/>
</dbReference>
<proteinExistence type="inferred from homology"/>
<dbReference type="InterPro" id="IPR005225">
    <property type="entry name" value="Small_GTP-bd"/>
</dbReference>
<protein>
    <submittedName>
        <fullName evidence="4">Uncharacterized protein</fullName>
    </submittedName>
</protein>
<dbReference type="SMART" id="SM00175">
    <property type="entry name" value="RAB"/>
    <property type="match status" value="1"/>
</dbReference>
<dbReference type="NCBIfam" id="TIGR00231">
    <property type="entry name" value="small_GTP"/>
    <property type="match status" value="1"/>
</dbReference>
<dbReference type="Pfam" id="PF00071">
    <property type="entry name" value="Ras"/>
    <property type="match status" value="1"/>
</dbReference>
<dbReference type="AlphaFoldDB" id="A0A9P0FPC2"/>
<evidence type="ECO:0000256" key="1">
    <source>
        <dbReference type="ARBA" id="ARBA00010142"/>
    </source>
</evidence>
<reference evidence="4" key="1">
    <citation type="submission" date="2021-12" db="EMBL/GenBank/DDBJ databases">
        <authorList>
            <person name="King R."/>
        </authorList>
    </citation>
    <scope>NUCLEOTIDE SEQUENCE</scope>
</reference>
<dbReference type="GO" id="GO:0035099">
    <property type="term" value="P:hemocyte migration"/>
    <property type="evidence" value="ECO:0007669"/>
    <property type="project" value="UniProtKB-ARBA"/>
</dbReference>
<dbReference type="InterPro" id="IPR001806">
    <property type="entry name" value="Small_GTPase"/>
</dbReference>
<dbReference type="GO" id="GO:0001667">
    <property type="term" value="P:ameboidal-type cell migration"/>
    <property type="evidence" value="ECO:0007669"/>
    <property type="project" value="UniProtKB-ARBA"/>
</dbReference>
<name>A0A9P0FPC2_BRAAE</name>
<dbReference type="OrthoDB" id="8830751at2759"/>
<dbReference type="PRINTS" id="PR00449">
    <property type="entry name" value="RASTRNSFRMNG"/>
</dbReference>
<gene>
    <name evidence="4" type="ORF">MELIAE_LOCUS11483</name>
</gene>
<dbReference type="FunFam" id="3.40.50.300:FF:001179">
    <property type="entry name" value="Rho family GTPase"/>
    <property type="match status" value="1"/>
</dbReference>
<comment type="similarity">
    <text evidence="1">Belongs to the small GTPase superfamily. Rho family.</text>
</comment>
<keyword evidence="3" id="KW-0342">GTP-binding</keyword>
<keyword evidence="2" id="KW-0547">Nucleotide-binding</keyword>
<keyword evidence="5" id="KW-1185">Reference proteome</keyword>
<dbReference type="CDD" id="cd00157">
    <property type="entry name" value="Rho"/>
    <property type="match status" value="1"/>
</dbReference>
<dbReference type="GO" id="GO:0003006">
    <property type="term" value="P:developmental process involved in reproduction"/>
    <property type="evidence" value="ECO:0007669"/>
    <property type="project" value="UniProtKB-ARBA"/>
</dbReference>
<evidence type="ECO:0000256" key="2">
    <source>
        <dbReference type="ARBA" id="ARBA00022741"/>
    </source>
</evidence>
<dbReference type="GO" id="GO:0007264">
    <property type="term" value="P:small GTPase-mediated signal transduction"/>
    <property type="evidence" value="ECO:0007669"/>
    <property type="project" value="InterPro"/>
</dbReference>
<dbReference type="SMART" id="SM00174">
    <property type="entry name" value="RHO"/>
    <property type="match status" value="1"/>
</dbReference>
<evidence type="ECO:0000313" key="4">
    <source>
        <dbReference type="EMBL" id="CAH0562354.1"/>
    </source>
</evidence>
<dbReference type="GO" id="GO:0022412">
    <property type="term" value="P:cellular process involved in reproduction in multicellular organism"/>
    <property type="evidence" value="ECO:0007669"/>
    <property type="project" value="UniProtKB-ARBA"/>
</dbReference>
<organism evidence="4 5">
    <name type="scientific">Brassicogethes aeneus</name>
    <name type="common">Rape pollen beetle</name>
    <name type="synonym">Meligethes aeneus</name>
    <dbReference type="NCBI Taxonomy" id="1431903"/>
    <lineage>
        <taxon>Eukaryota</taxon>
        <taxon>Metazoa</taxon>
        <taxon>Ecdysozoa</taxon>
        <taxon>Arthropoda</taxon>
        <taxon>Hexapoda</taxon>
        <taxon>Insecta</taxon>
        <taxon>Pterygota</taxon>
        <taxon>Neoptera</taxon>
        <taxon>Endopterygota</taxon>
        <taxon>Coleoptera</taxon>
        <taxon>Polyphaga</taxon>
        <taxon>Cucujiformia</taxon>
        <taxon>Nitidulidae</taxon>
        <taxon>Meligethinae</taxon>
        <taxon>Brassicogethes</taxon>
    </lineage>
</organism>
<dbReference type="GO" id="GO:0035006">
    <property type="term" value="P:melanization defense response"/>
    <property type="evidence" value="ECO:0007669"/>
    <property type="project" value="UniProtKB-ARBA"/>
</dbReference>
<dbReference type="InterPro" id="IPR027417">
    <property type="entry name" value="P-loop_NTPase"/>
</dbReference>
<dbReference type="GO" id="GO:0003924">
    <property type="term" value="F:GTPase activity"/>
    <property type="evidence" value="ECO:0007669"/>
    <property type="project" value="InterPro"/>
</dbReference>
<dbReference type="SMART" id="SM00173">
    <property type="entry name" value="RAS"/>
    <property type="match status" value="1"/>
</dbReference>
<dbReference type="InterPro" id="IPR003578">
    <property type="entry name" value="Small_GTPase_Rho"/>
</dbReference>
<evidence type="ECO:0000313" key="5">
    <source>
        <dbReference type="Proteomes" id="UP001154078"/>
    </source>
</evidence>
<dbReference type="GO" id="GO:0005525">
    <property type="term" value="F:GTP binding"/>
    <property type="evidence" value="ECO:0007669"/>
    <property type="project" value="UniProtKB-KW"/>
</dbReference>
<accession>A0A9P0FPC2</accession>
<dbReference type="PANTHER" id="PTHR24072">
    <property type="entry name" value="RHO FAMILY GTPASE"/>
    <property type="match status" value="1"/>
</dbReference>
<dbReference type="Proteomes" id="UP001154078">
    <property type="component" value="Chromosome 8"/>
</dbReference>
<dbReference type="Gene3D" id="3.40.50.300">
    <property type="entry name" value="P-loop containing nucleotide triphosphate hydrolases"/>
    <property type="match status" value="1"/>
</dbReference>
<sequence length="192" mass="22071">MFNHKIVVVGDGACGKTCLLISFTKNDFNEDYVPTIYEIQSKEIKVGDKDCFLRLWDTAGEEDYDRLRPLSYPGTDLILMCYNIENPDSLVNVYMKWAPEVKHFLPNKPIILVGNKLDLRSDPEVITSLLKHGKKPVTNKEGYKVAKKIGAINFYECSAKTMFNVREIFNYAAEYLMFQTPRAINKRVCEIL</sequence>